<keyword evidence="2" id="KW-0472">Membrane</keyword>
<feature type="transmembrane region" description="Helical" evidence="2">
    <location>
        <begin position="9"/>
        <end position="30"/>
    </location>
</feature>
<keyword evidence="2" id="KW-1133">Transmembrane helix</keyword>
<accession>A0A1J7BRE3</accession>
<feature type="transmembrane region" description="Helical" evidence="2">
    <location>
        <begin position="68"/>
        <end position="88"/>
    </location>
</feature>
<keyword evidence="4" id="KW-1185">Reference proteome</keyword>
<name>A0A1J7BRE3_9ACTN</name>
<comment type="caution">
    <text evidence="3">The sequence shown here is derived from an EMBL/GenBank/DDBJ whole genome shotgun (WGS) entry which is preliminary data.</text>
</comment>
<feature type="compositionally biased region" description="Gly residues" evidence="1">
    <location>
        <begin position="41"/>
        <end position="58"/>
    </location>
</feature>
<dbReference type="EMBL" id="MLCF01000119">
    <property type="protein sequence ID" value="OIV36017.1"/>
    <property type="molecule type" value="Genomic_DNA"/>
</dbReference>
<dbReference type="Proteomes" id="UP000243342">
    <property type="component" value="Unassembled WGS sequence"/>
</dbReference>
<evidence type="ECO:0000313" key="4">
    <source>
        <dbReference type="Proteomes" id="UP000243342"/>
    </source>
</evidence>
<reference evidence="3 4" key="1">
    <citation type="submission" date="2016-10" db="EMBL/GenBank/DDBJ databases">
        <title>Genome sequence of Streptomyces gilvigriseus MUSC 26.</title>
        <authorList>
            <person name="Lee L.-H."/>
            <person name="Ser H.-L."/>
        </authorList>
    </citation>
    <scope>NUCLEOTIDE SEQUENCE [LARGE SCALE GENOMIC DNA]</scope>
    <source>
        <strain evidence="3 4">MUSC 26</strain>
    </source>
</reference>
<sequence length="91" mass="8292">MSSWIDLGAVWRIVVVGLLAGAGLPALFAVGLRLLAAPGGGAGPGAASGTGSASGAGSGAARAVGTGAAGLCFAAVLAGIGWGIFTIVNGG</sequence>
<keyword evidence="2" id="KW-0812">Transmembrane</keyword>
<dbReference type="RefSeq" id="WP_071658021.1">
    <property type="nucleotide sequence ID" value="NZ_MLCF01000119.1"/>
</dbReference>
<dbReference type="STRING" id="1428644.BIV57_18525"/>
<proteinExistence type="predicted"/>
<gene>
    <name evidence="3" type="ORF">BIV57_18525</name>
</gene>
<evidence type="ECO:0000256" key="1">
    <source>
        <dbReference type="SAM" id="MobiDB-lite"/>
    </source>
</evidence>
<evidence type="ECO:0000313" key="3">
    <source>
        <dbReference type="EMBL" id="OIV36017.1"/>
    </source>
</evidence>
<dbReference type="AlphaFoldDB" id="A0A1J7BRE3"/>
<protein>
    <submittedName>
        <fullName evidence="3">Uncharacterized protein</fullName>
    </submittedName>
</protein>
<evidence type="ECO:0000256" key="2">
    <source>
        <dbReference type="SAM" id="Phobius"/>
    </source>
</evidence>
<organism evidence="3 4">
    <name type="scientific">Mangrovactinospora gilvigrisea</name>
    <dbReference type="NCBI Taxonomy" id="1428644"/>
    <lineage>
        <taxon>Bacteria</taxon>
        <taxon>Bacillati</taxon>
        <taxon>Actinomycetota</taxon>
        <taxon>Actinomycetes</taxon>
        <taxon>Kitasatosporales</taxon>
        <taxon>Streptomycetaceae</taxon>
        <taxon>Mangrovactinospora</taxon>
    </lineage>
</organism>
<feature type="region of interest" description="Disordered" evidence="1">
    <location>
        <begin position="41"/>
        <end position="62"/>
    </location>
</feature>